<evidence type="ECO:0000256" key="1">
    <source>
        <dbReference type="PROSITE-ProRule" id="PRU00042"/>
    </source>
</evidence>
<keyword evidence="1" id="KW-0863">Zinc-finger</keyword>
<dbReference type="GO" id="GO:0008270">
    <property type="term" value="F:zinc ion binding"/>
    <property type="evidence" value="ECO:0007669"/>
    <property type="project" value="UniProtKB-KW"/>
</dbReference>
<dbReference type="PANTHER" id="PTHR35391">
    <property type="entry name" value="C2H2-TYPE DOMAIN-CONTAINING PROTEIN-RELATED"/>
    <property type="match status" value="1"/>
</dbReference>
<evidence type="ECO:0000313" key="4">
    <source>
        <dbReference type="EMBL" id="KAJ5084246.1"/>
    </source>
</evidence>
<feature type="region of interest" description="Disordered" evidence="2">
    <location>
        <begin position="274"/>
        <end position="359"/>
    </location>
</feature>
<dbReference type="AlphaFoldDB" id="A0A9W9ELZ8"/>
<evidence type="ECO:0000313" key="5">
    <source>
        <dbReference type="Proteomes" id="UP001141434"/>
    </source>
</evidence>
<organism evidence="4 5">
    <name type="scientific">Penicillium alfredii</name>
    <dbReference type="NCBI Taxonomy" id="1506179"/>
    <lineage>
        <taxon>Eukaryota</taxon>
        <taxon>Fungi</taxon>
        <taxon>Dikarya</taxon>
        <taxon>Ascomycota</taxon>
        <taxon>Pezizomycotina</taxon>
        <taxon>Eurotiomycetes</taxon>
        <taxon>Eurotiomycetidae</taxon>
        <taxon>Eurotiales</taxon>
        <taxon>Aspergillaceae</taxon>
        <taxon>Penicillium</taxon>
    </lineage>
</organism>
<dbReference type="InterPro" id="IPR013087">
    <property type="entry name" value="Znf_C2H2_type"/>
</dbReference>
<sequence length="872" mass="98411">MTSLSPQDYGSSLWKSYTKCIESFGRFILALGKENCRVICLEQVHLSQILEEYGRTKIWGDQTKAYLPPRARGSLDDTLRHEDELKGLHDPVAGSDQDSIGSVSADSNSDSSDDGEHQDNRMPKIRLLVQQVLAQIRSLYDLSALLRRPKVAGKYIRSVHSITKKATLENQDTMPLSAGFSGADESHIVEKVLQWRGLTKSQQCIEFEDEDVAPMGQESTNSCFEDILWFCQRLAAANTRRREQLQYWTDHPYDDPKEDWTSVARLSTPNMTLDHAEQAKESQESRSQADTSKPSNPNVSREGSKSAVSKQSFSTAAVSDIHDPKTNVRPRTLYAPTAIGQGRYNSVPDPPKTQKGQTTFPCQNALTERIHRRHVFRDLRPYVCTFEDCPNAGKLYVSRNDWMYHEFQIHRREYVCKECHEKCPSKKEMSTHLREHYGESISPAHLSVILDLCDHQVDVSDHKKDACLVCGEELSLLELQKHLAAHMEDIALFVLSSTNEDEETGDSGASVRVAKLKSKGTDSDSESEVSSLGFSVAGGYEQTPDDFSKLLTSEEAEYTSKFLSWRTTNEDQELASIKAAVARLKDPDEDVRRAAVQALSDQSALPEEIFEIRLEYLNGLIELLGEKKDYKSLVWLLDGLWKRRNQMVNWSHVVTLQLAHRYILVRFLVGDALNAIRLAEDIVYNCRRVNGAGDPGTLEMSILLSQLYIGIAQHCLAENGNQLLANKYYKKSASVHENLLRIFLDPSLVEFEGGIDSSLGTDDSVYSVFDLDIDKADTVSEGEHVRQHFLLLKLAVQRLGYWPKDYSEYERLSTELFSMFGNKLKGFDGVEKWNLKAFGLGKASGKEDMLDLEFRSWGLDFGPLGEEVEAEL</sequence>
<feature type="domain" description="C2H2-type" evidence="3">
    <location>
        <begin position="414"/>
        <end position="441"/>
    </location>
</feature>
<feature type="region of interest" description="Disordered" evidence="2">
    <location>
        <begin position="88"/>
        <end position="121"/>
    </location>
</feature>
<dbReference type="SMART" id="SM00355">
    <property type="entry name" value="ZnF_C2H2"/>
    <property type="match status" value="3"/>
</dbReference>
<feature type="compositionally biased region" description="Basic and acidic residues" evidence="2">
    <location>
        <begin position="274"/>
        <end position="284"/>
    </location>
</feature>
<feature type="compositionally biased region" description="Low complexity" evidence="2">
    <location>
        <begin position="98"/>
        <end position="110"/>
    </location>
</feature>
<keyword evidence="1" id="KW-0479">Metal-binding</keyword>
<feature type="compositionally biased region" description="Polar residues" evidence="2">
    <location>
        <begin position="285"/>
        <end position="317"/>
    </location>
</feature>
<reference evidence="4" key="1">
    <citation type="submission" date="2022-11" db="EMBL/GenBank/DDBJ databases">
        <authorList>
            <person name="Petersen C."/>
        </authorList>
    </citation>
    <scope>NUCLEOTIDE SEQUENCE</scope>
    <source>
        <strain evidence="4">IBT 34128</strain>
    </source>
</reference>
<gene>
    <name evidence="4" type="ORF">NUU61_008825</name>
</gene>
<comment type="caution">
    <text evidence="4">The sequence shown here is derived from an EMBL/GenBank/DDBJ whole genome shotgun (WGS) entry which is preliminary data.</text>
</comment>
<dbReference type="OrthoDB" id="2546325at2759"/>
<keyword evidence="1" id="KW-0862">Zinc</keyword>
<dbReference type="PANTHER" id="PTHR35391:SF7">
    <property type="entry name" value="C2H2-TYPE DOMAIN-CONTAINING PROTEIN"/>
    <property type="match status" value="1"/>
</dbReference>
<reference evidence="4" key="2">
    <citation type="journal article" date="2023" name="IMA Fungus">
        <title>Comparative genomic study of the Penicillium genus elucidates a diverse pangenome and 15 lateral gene transfer events.</title>
        <authorList>
            <person name="Petersen C."/>
            <person name="Sorensen T."/>
            <person name="Nielsen M.R."/>
            <person name="Sondergaard T.E."/>
            <person name="Sorensen J.L."/>
            <person name="Fitzpatrick D.A."/>
            <person name="Frisvad J.C."/>
            <person name="Nielsen K.L."/>
        </authorList>
    </citation>
    <scope>NUCLEOTIDE SEQUENCE</scope>
    <source>
        <strain evidence="4">IBT 34128</strain>
    </source>
</reference>
<proteinExistence type="predicted"/>
<dbReference type="PROSITE" id="PS00028">
    <property type="entry name" value="ZINC_FINGER_C2H2_1"/>
    <property type="match status" value="1"/>
</dbReference>
<evidence type="ECO:0000256" key="2">
    <source>
        <dbReference type="SAM" id="MobiDB-lite"/>
    </source>
</evidence>
<protein>
    <submittedName>
        <fullName evidence="4">C2H2 type zinc finger domain protein</fullName>
    </submittedName>
</protein>
<dbReference type="RefSeq" id="XP_056507643.1">
    <property type="nucleotide sequence ID" value="XM_056659350.1"/>
</dbReference>
<evidence type="ECO:0000259" key="3">
    <source>
        <dbReference type="PROSITE" id="PS50157"/>
    </source>
</evidence>
<accession>A0A9W9ELZ8</accession>
<dbReference type="GeneID" id="81398519"/>
<dbReference type="Proteomes" id="UP001141434">
    <property type="component" value="Unassembled WGS sequence"/>
</dbReference>
<keyword evidence="5" id="KW-1185">Reference proteome</keyword>
<name>A0A9W9ELZ8_9EURO</name>
<dbReference type="EMBL" id="JAPMSZ010000011">
    <property type="protein sequence ID" value="KAJ5084246.1"/>
    <property type="molecule type" value="Genomic_DNA"/>
</dbReference>
<dbReference type="PROSITE" id="PS50157">
    <property type="entry name" value="ZINC_FINGER_C2H2_2"/>
    <property type="match status" value="1"/>
</dbReference>